<dbReference type="EMBL" id="SZYD01000015">
    <property type="protein sequence ID" value="KAD3642213.1"/>
    <property type="molecule type" value="Genomic_DNA"/>
</dbReference>
<keyword evidence="3" id="KW-1185">Reference proteome</keyword>
<feature type="region of interest" description="Disordered" evidence="1">
    <location>
        <begin position="141"/>
        <end position="161"/>
    </location>
</feature>
<evidence type="ECO:0000313" key="3">
    <source>
        <dbReference type="Proteomes" id="UP000326396"/>
    </source>
</evidence>
<reference evidence="2 3" key="1">
    <citation type="submission" date="2019-05" db="EMBL/GenBank/DDBJ databases">
        <title>Mikania micrantha, genome provides insights into the molecular mechanism of rapid growth.</title>
        <authorList>
            <person name="Liu B."/>
        </authorList>
    </citation>
    <scope>NUCLEOTIDE SEQUENCE [LARGE SCALE GENOMIC DNA]</scope>
    <source>
        <strain evidence="2">NLD-2019</strain>
        <tissue evidence="2">Leaf</tissue>
    </source>
</reference>
<evidence type="ECO:0000313" key="2">
    <source>
        <dbReference type="EMBL" id="KAD3642213.1"/>
    </source>
</evidence>
<sequence length="161" mass="18335">MWDATSINEPNQSKILDIRFLETRIKLRYTETLNKTSRRAKILFVAAVSQLARLDYNVRRRRQEKAVGEAMGLLLEECDIYIYKPNIDADPLTSKYKALQGCYFFFDDPKHGLILGMQFGEISRFSIGQIRLQRVEEEVRRGLGGGRGHRGELGHGEGGSG</sequence>
<proteinExistence type="predicted"/>
<dbReference type="Gene3D" id="3.40.1000.50">
    <property type="entry name" value="Repressor of RNA polymerase III transcription Maf1"/>
    <property type="match status" value="1"/>
</dbReference>
<accession>A0A5N6MPW0</accession>
<organism evidence="2 3">
    <name type="scientific">Mikania micrantha</name>
    <name type="common">bitter vine</name>
    <dbReference type="NCBI Taxonomy" id="192012"/>
    <lineage>
        <taxon>Eukaryota</taxon>
        <taxon>Viridiplantae</taxon>
        <taxon>Streptophyta</taxon>
        <taxon>Embryophyta</taxon>
        <taxon>Tracheophyta</taxon>
        <taxon>Spermatophyta</taxon>
        <taxon>Magnoliopsida</taxon>
        <taxon>eudicotyledons</taxon>
        <taxon>Gunneridae</taxon>
        <taxon>Pentapetalae</taxon>
        <taxon>asterids</taxon>
        <taxon>campanulids</taxon>
        <taxon>Asterales</taxon>
        <taxon>Asteraceae</taxon>
        <taxon>Asteroideae</taxon>
        <taxon>Heliantheae alliance</taxon>
        <taxon>Eupatorieae</taxon>
        <taxon>Mikania</taxon>
    </lineage>
</organism>
<gene>
    <name evidence="2" type="ORF">E3N88_31437</name>
</gene>
<dbReference type="Proteomes" id="UP000326396">
    <property type="component" value="Linkage Group LG5"/>
</dbReference>
<name>A0A5N6MPW0_9ASTR</name>
<evidence type="ECO:0000256" key="1">
    <source>
        <dbReference type="SAM" id="MobiDB-lite"/>
    </source>
</evidence>
<dbReference type="InterPro" id="IPR038564">
    <property type="entry name" value="Maf1_sf"/>
</dbReference>
<dbReference type="AlphaFoldDB" id="A0A5N6MPW0"/>
<comment type="caution">
    <text evidence="2">The sequence shown here is derived from an EMBL/GenBank/DDBJ whole genome shotgun (WGS) entry which is preliminary data.</text>
</comment>
<protein>
    <submittedName>
        <fullName evidence="2">Uncharacterized protein</fullName>
    </submittedName>
</protein>